<feature type="compositionally biased region" description="Polar residues" evidence="5">
    <location>
        <begin position="488"/>
        <end position="502"/>
    </location>
</feature>
<dbReference type="STRING" id="120956.SAMN05421791_1131"/>
<organism evidence="8 9">
    <name type="scientific">Facklamia miroungae</name>
    <dbReference type="NCBI Taxonomy" id="120956"/>
    <lineage>
        <taxon>Bacteria</taxon>
        <taxon>Bacillati</taxon>
        <taxon>Bacillota</taxon>
        <taxon>Bacilli</taxon>
        <taxon>Lactobacillales</taxon>
        <taxon>Aerococcaceae</taxon>
        <taxon>Facklamia</taxon>
    </lineage>
</organism>
<protein>
    <submittedName>
        <fullName evidence="8">Rib/alpha/Esp surface antigen repeat-containing protein</fullName>
    </submittedName>
</protein>
<dbReference type="EMBL" id="FNCK01000013">
    <property type="protein sequence ID" value="SDG52526.1"/>
    <property type="molecule type" value="Genomic_DNA"/>
</dbReference>
<keyword evidence="9" id="KW-1185">Reference proteome</keyword>
<feature type="region of interest" description="Disordered" evidence="5">
    <location>
        <begin position="474"/>
        <end position="507"/>
    </location>
</feature>
<accession>A0A1G7UYD9</accession>
<evidence type="ECO:0000256" key="2">
    <source>
        <dbReference type="ARBA" id="ARBA00022525"/>
    </source>
</evidence>
<keyword evidence="1" id="KW-0134">Cell wall</keyword>
<dbReference type="InterPro" id="IPR019931">
    <property type="entry name" value="LPXTG_anchor"/>
</dbReference>
<feature type="domain" description="Rib" evidence="7">
    <location>
        <begin position="300"/>
        <end position="382"/>
    </location>
</feature>
<proteinExistence type="predicted"/>
<keyword evidence="4" id="KW-0572">Peptidoglycan-anchor</keyword>
<feature type="domain" description="Gram-positive cocci surface proteins LPxTG" evidence="6">
    <location>
        <begin position="499"/>
        <end position="532"/>
    </location>
</feature>
<feature type="non-terminal residue" evidence="8">
    <location>
        <position position="1"/>
    </location>
</feature>
<keyword evidence="2" id="KW-0964">Secreted</keyword>
<feature type="domain" description="Rib" evidence="7">
    <location>
        <begin position="1"/>
        <end position="26"/>
    </location>
</feature>
<feature type="domain" description="Rib" evidence="7">
    <location>
        <begin position="210"/>
        <end position="292"/>
    </location>
</feature>
<sequence length="545" mass="57610">GKYTGIVEVTYPDGSTEIIPVPVTVTTPETPQKDDYTPAVTPEVIEAGGTIDLTDNVTIPGYVVDPKHPGAPILKDITPEGQIDPNQPGKYTGIVEVTYPDGSTETIKVPVTILAPDMLEKDVYVPAVTPEIVETGGTIDLTDNVTIPGYVVDPKHPGAPRFEDITSDGSIDLNKPGTYTGQVKVTYPDGSTEIVDVSVTVIKPTSGKTQADKYEPSVMPEEIMAGGTVDLTDNVTIPGYIEDPKYPGQPTFEDVTPKGAINYTKPGTYTGQVKLTYPDGSTEIVDVTVTVTTPTPGKTQADKYEPSVAPEVIQPGGTVDLTDNITIPGYVEDSKYPGQPTFEDVTPKGAINYTKPGTYTGQVKVTYPDGSTEIVDVTVTVTAPTPGKTQADKYEPSVTPEEIMAGGTEDLTDNVTIPGYVEDPKYPGQPTFEDVTPKGAIDSTKPGRYIGLVKVSYPDGSTELVEVPVIISASDSKSGDNGEDEVNGNMSKPENSNDSSSKAGVLPKTGESDQLVLFSGAALSVLSGLGLLTIEKEVKKKIKND</sequence>
<evidence type="ECO:0000256" key="3">
    <source>
        <dbReference type="ARBA" id="ARBA00022729"/>
    </source>
</evidence>
<name>A0A1G7UYD9_9LACT</name>
<gene>
    <name evidence="8" type="ORF">SAMN05421791_1131</name>
</gene>
<feature type="domain" description="Rib" evidence="7">
    <location>
        <begin position="32"/>
        <end position="113"/>
    </location>
</feature>
<evidence type="ECO:0000256" key="1">
    <source>
        <dbReference type="ARBA" id="ARBA00022512"/>
    </source>
</evidence>
<evidence type="ECO:0000313" key="8">
    <source>
        <dbReference type="EMBL" id="SDG52526.1"/>
    </source>
</evidence>
<dbReference type="NCBIfam" id="TIGR02331">
    <property type="entry name" value="rib_alpha"/>
    <property type="match status" value="3"/>
</dbReference>
<evidence type="ECO:0000259" key="6">
    <source>
        <dbReference type="Pfam" id="PF00746"/>
    </source>
</evidence>
<evidence type="ECO:0000259" key="7">
    <source>
        <dbReference type="Pfam" id="PF08428"/>
    </source>
</evidence>
<dbReference type="AlphaFoldDB" id="A0A1G7UYD9"/>
<dbReference type="RefSeq" id="WP_245694861.1">
    <property type="nucleotide sequence ID" value="NZ_FNCK01000013.1"/>
</dbReference>
<dbReference type="Proteomes" id="UP000199708">
    <property type="component" value="Unassembled WGS sequence"/>
</dbReference>
<dbReference type="Pfam" id="PF00746">
    <property type="entry name" value="Gram_pos_anchor"/>
    <property type="match status" value="1"/>
</dbReference>
<dbReference type="Pfam" id="PF08428">
    <property type="entry name" value="Rib"/>
    <property type="match status" value="6"/>
</dbReference>
<reference evidence="8 9" key="1">
    <citation type="submission" date="2016-10" db="EMBL/GenBank/DDBJ databases">
        <authorList>
            <person name="de Groot N.N."/>
        </authorList>
    </citation>
    <scope>NUCLEOTIDE SEQUENCE [LARGE SCALE GENOMIC DNA]</scope>
    <source>
        <strain evidence="8 9">ATCC BAA-466</strain>
    </source>
</reference>
<evidence type="ECO:0000313" key="9">
    <source>
        <dbReference type="Proteomes" id="UP000199708"/>
    </source>
</evidence>
<dbReference type="InterPro" id="IPR059115">
    <property type="entry name" value="Rib"/>
</dbReference>
<feature type="domain" description="Rib" evidence="7">
    <location>
        <begin position="390"/>
        <end position="472"/>
    </location>
</feature>
<keyword evidence="3" id="KW-0732">Signal</keyword>
<dbReference type="InterPro" id="IPR012706">
    <property type="entry name" value="Rib_alpha_Esp_rpt"/>
</dbReference>
<feature type="domain" description="Rib" evidence="7">
    <location>
        <begin position="121"/>
        <end position="202"/>
    </location>
</feature>
<evidence type="ECO:0000256" key="4">
    <source>
        <dbReference type="ARBA" id="ARBA00023088"/>
    </source>
</evidence>
<evidence type="ECO:0000256" key="5">
    <source>
        <dbReference type="SAM" id="MobiDB-lite"/>
    </source>
</evidence>